<evidence type="ECO:0000256" key="1">
    <source>
        <dbReference type="SAM" id="SignalP"/>
    </source>
</evidence>
<proteinExistence type="predicted"/>
<feature type="chain" id="PRO_5035454455" evidence="1">
    <location>
        <begin position="23"/>
        <end position="159"/>
    </location>
</feature>
<evidence type="ECO:0000313" key="3">
    <source>
        <dbReference type="Proteomes" id="UP000801492"/>
    </source>
</evidence>
<dbReference type="EMBL" id="VTPC01090562">
    <property type="protein sequence ID" value="KAF2883086.1"/>
    <property type="molecule type" value="Genomic_DNA"/>
</dbReference>
<evidence type="ECO:0000313" key="2">
    <source>
        <dbReference type="EMBL" id="KAF2883086.1"/>
    </source>
</evidence>
<keyword evidence="3" id="KW-1185">Reference proteome</keyword>
<keyword evidence="1" id="KW-0732">Signal</keyword>
<name>A0A8K0CCN5_IGNLU</name>
<gene>
    <name evidence="2" type="ORF">ILUMI_23099</name>
</gene>
<sequence>MRGINVFYYFLIFCSLPTKLYCIVNPQELSLKFLLCNGDIEKIMQTETIVCVFRRMGFLDSDGTINIEKYKILVRDVFGMCKIPVPNKKIVDEWFDKKCKGSKQSRFSVQVKNEYILKCAEKDILQWRKTVLSRNTKDDSDINKVLYHCVRFTSASVFT</sequence>
<dbReference type="GO" id="GO:0005549">
    <property type="term" value="F:odorant binding"/>
    <property type="evidence" value="ECO:0007669"/>
    <property type="project" value="InterPro"/>
</dbReference>
<comment type="caution">
    <text evidence="2">The sequence shown here is derived from an EMBL/GenBank/DDBJ whole genome shotgun (WGS) entry which is preliminary data.</text>
</comment>
<dbReference type="SUPFAM" id="SSF47565">
    <property type="entry name" value="Insect pheromone/odorant-binding proteins"/>
    <property type="match status" value="1"/>
</dbReference>
<reference evidence="2" key="1">
    <citation type="submission" date="2019-08" db="EMBL/GenBank/DDBJ databases">
        <title>The genome of the North American firefly Photinus pyralis.</title>
        <authorList>
            <consortium name="Photinus pyralis genome working group"/>
            <person name="Fallon T.R."/>
            <person name="Sander Lower S.E."/>
            <person name="Weng J.-K."/>
        </authorList>
    </citation>
    <scope>NUCLEOTIDE SEQUENCE</scope>
    <source>
        <strain evidence="2">TRF0915ILg1</strain>
        <tissue evidence="2">Whole body</tissue>
    </source>
</reference>
<dbReference type="InterPro" id="IPR036728">
    <property type="entry name" value="PBP_GOBP_sf"/>
</dbReference>
<protein>
    <submittedName>
        <fullName evidence="2">Uncharacterized protein</fullName>
    </submittedName>
</protein>
<dbReference type="Proteomes" id="UP000801492">
    <property type="component" value="Unassembled WGS sequence"/>
</dbReference>
<feature type="signal peptide" evidence="1">
    <location>
        <begin position="1"/>
        <end position="22"/>
    </location>
</feature>
<organism evidence="2 3">
    <name type="scientific">Ignelater luminosus</name>
    <name type="common">Cucubano</name>
    <name type="synonym">Pyrophorus luminosus</name>
    <dbReference type="NCBI Taxonomy" id="2038154"/>
    <lineage>
        <taxon>Eukaryota</taxon>
        <taxon>Metazoa</taxon>
        <taxon>Ecdysozoa</taxon>
        <taxon>Arthropoda</taxon>
        <taxon>Hexapoda</taxon>
        <taxon>Insecta</taxon>
        <taxon>Pterygota</taxon>
        <taxon>Neoptera</taxon>
        <taxon>Endopterygota</taxon>
        <taxon>Coleoptera</taxon>
        <taxon>Polyphaga</taxon>
        <taxon>Elateriformia</taxon>
        <taxon>Elateroidea</taxon>
        <taxon>Elateridae</taxon>
        <taxon>Agrypninae</taxon>
        <taxon>Pyrophorini</taxon>
        <taxon>Ignelater</taxon>
    </lineage>
</organism>
<accession>A0A8K0CCN5</accession>
<dbReference type="AlphaFoldDB" id="A0A8K0CCN5"/>